<protein>
    <recommendedName>
        <fullName evidence="6">Anti-sigma factor antagonist</fullName>
    </recommendedName>
</protein>
<dbReference type="SUPFAM" id="SSF52091">
    <property type="entry name" value="SpoIIaa-like"/>
    <property type="match status" value="1"/>
</dbReference>
<dbReference type="SUPFAM" id="SSF55874">
    <property type="entry name" value="ATPase domain of HSP90 chaperone/DNA topoisomerase II/histidine kinase"/>
    <property type="match status" value="1"/>
</dbReference>
<feature type="compositionally biased region" description="Low complexity" evidence="7">
    <location>
        <begin position="600"/>
        <end position="609"/>
    </location>
</feature>
<keyword evidence="4" id="KW-0808">Transferase</keyword>
<dbReference type="Proteomes" id="UP000316292">
    <property type="component" value="Unassembled WGS sequence"/>
</dbReference>
<dbReference type="GO" id="GO:0043856">
    <property type="term" value="F:anti-sigma factor antagonist activity"/>
    <property type="evidence" value="ECO:0007669"/>
    <property type="project" value="InterPro"/>
</dbReference>
<evidence type="ECO:0000256" key="5">
    <source>
        <dbReference type="ARBA" id="ARBA00022777"/>
    </source>
</evidence>
<dbReference type="GO" id="GO:0009927">
    <property type="term" value="F:histidine phosphotransfer kinase activity"/>
    <property type="evidence" value="ECO:0007669"/>
    <property type="project" value="TreeGrafter"/>
</dbReference>
<dbReference type="InterPro" id="IPR036513">
    <property type="entry name" value="STAS_dom_sf"/>
</dbReference>
<comment type="caution">
    <text evidence="10">The sequence shown here is derived from an EMBL/GenBank/DDBJ whole genome shotgun (WGS) entry which is preliminary data.</text>
</comment>
<evidence type="ECO:0000256" key="7">
    <source>
        <dbReference type="SAM" id="MobiDB-lite"/>
    </source>
</evidence>
<dbReference type="InterPro" id="IPR004358">
    <property type="entry name" value="Sig_transdc_His_kin-like_C"/>
</dbReference>
<feature type="compositionally biased region" description="Basic and acidic residues" evidence="7">
    <location>
        <begin position="676"/>
        <end position="703"/>
    </location>
</feature>
<dbReference type="PRINTS" id="PR00344">
    <property type="entry name" value="BCTRLSENSOR"/>
</dbReference>
<dbReference type="Gene3D" id="3.30.565.10">
    <property type="entry name" value="Histidine kinase-like ATPase, C-terminal domain"/>
    <property type="match status" value="1"/>
</dbReference>
<dbReference type="SUPFAM" id="SSF55781">
    <property type="entry name" value="GAF domain-like"/>
    <property type="match status" value="1"/>
</dbReference>
<reference evidence="10 11" key="1">
    <citation type="journal article" date="2019" name="Nat. Microbiol.">
        <title>Mediterranean grassland soil C-N compound turnover is dependent on rainfall and depth, and is mediated by genomically divergent microorganisms.</title>
        <authorList>
            <person name="Diamond S."/>
            <person name="Andeer P.F."/>
            <person name="Li Z."/>
            <person name="Crits-Christoph A."/>
            <person name="Burstein D."/>
            <person name="Anantharaman K."/>
            <person name="Lane K.R."/>
            <person name="Thomas B.C."/>
            <person name="Pan C."/>
            <person name="Northen T.R."/>
            <person name="Banfield J.F."/>
        </authorList>
    </citation>
    <scope>NUCLEOTIDE SEQUENCE [LARGE SCALE GENOMIC DNA]</scope>
    <source>
        <strain evidence="10">WS_1</strain>
    </source>
</reference>
<dbReference type="CDD" id="cd07043">
    <property type="entry name" value="STAS_anti-anti-sigma_factors"/>
    <property type="match status" value="1"/>
</dbReference>
<dbReference type="InterPro" id="IPR036890">
    <property type="entry name" value="HATPase_C_sf"/>
</dbReference>
<evidence type="ECO:0000256" key="3">
    <source>
        <dbReference type="ARBA" id="ARBA00022553"/>
    </source>
</evidence>
<evidence type="ECO:0000256" key="4">
    <source>
        <dbReference type="ARBA" id="ARBA00022679"/>
    </source>
</evidence>
<dbReference type="InterPro" id="IPR005467">
    <property type="entry name" value="His_kinase_dom"/>
</dbReference>
<dbReference type="PROSITE" id="PS50801">
    <property type="entry name" value="STAS"/>
    <property type="match status" value="1"/>
</dbReference>
<dbReference type="InterPro" id="IPR002645">
    <property type="entry name" value="STAS_dom"/>
</dbReference>
<dbReference type="PANTHER" id="PTHR43047">
    <property type="entry name" value="TWO-COMPONENT HISTIDINE PROTEIN KINASE"/>
    <property type="match status" value="1"/>
</dbReference>
<comment type="catalytic activity">
    <reaction evidence="1">
        <text>ATP + protein L-histidine = ADP + protein N-phospho-L-histidine.</text>
        <dbReference type="EC" id="2.7.13.3"/>
    </reaction>
</comment>
<feature type="compositionally biased region" description="Basic and acidic residues" evidence="7">
    <location>
        <begin position="610"/>
        <end position="631"/>
    </location>
</feature>
<evidence type="ECO:0000259" key="9">
    <source>
        <dbReference type="PROSITE" id="PS50801"/>
    </source>
</evidence>
<proteinExistence type="inferred from homology"/>
<keyword evidence="5" id="KW-0418">Kinase</keyword>
<evidence type="ECO:0000313" key="11">
    <source>
        <dbReference type="Proteomes" id="UP000316292"/>
    </source>
</evidence>
<dbReference type="SMART" id="SM00388">
    <property type="entry name" value="HisKA"/>
    <property type="match status" value="1"/>
</dbReference>
<feature type="region of interest" description="Disordered" evidence="7">
    <location>
        <begin position="565"/>
        <end position="727"/>
    </location>
</feature>
<dbReference type="Pfam" id="PF02518">
    <property type="entry name" value="HATPase_c"/>
    <property type="match status" value="1"/>
</dbReference>
<evidence type="ECO:0000313" key="10">
    <source>
        <dbReference type="EMBL" id="TMQ46865.1"/>
    </source>
</evidence>
<feature type="compositionally biased region" description="Basic and acidic residues" evidence="7">
    <location>
        <begin position="641"/>
        <end position="661"/>
    </location>
</feature>
<feature type="domain" description="Histidine kinase" evidence="8">
    <location>
        <begin position="216"/>
        <end position="437"/>
    </location>
</feature>
<dbReference type="CDD" id="cd00082">
    <property type="entry name" value="HisKA"/>
    <property type="match status" value="1"/>
</dbReference>
<dbReference type="InterPro" id="IPR029016">
    <property type="entry name" value="GAF-like_dom_sf"/>
</dbReference>
<dbReference type="Pfam" id="PF00512">
    <property type="entry name" value="HisKA"/>
    <property type="match status" value="1"/>
</dbReference>
<dbReference type="AlphaFoldDB" id="A0A538S672"/>
<dbReference type="NCBIfam" id="TIGR00377">
    <property type="entry name" value="ant_ant_sig"/>
    <property type="match status" value="1"/>
</dbReference>
<dbReference type="Gene3D" id="1.10.287.130">
    <property type="match status" value="1"/>
</dbReference>
<evidence type="ECO:0000256" key="6">
    <source>
        <dbReference type="RuleBase" id="RU003749"/>
    </source>
</evidence>
<keyword evidence="3" id="KW-0597">Phosphoprotein</keyword>
<dbReference type="InterPro" id="IPR036097">
    <property type="entry name" value="HisK_dim/P_sf"/>
</dbReference>
<evidence type="ECO:0000256" key="2">
    <source>
        <dbReference type="ARBA" id="ARBA00009013"/>
    </source>
</evidence>
<accession>A0A538S672</accession>
<dbReference type="InterPro" id="IPR003661">
    <property type="entry name" value="HisK_dim/P_dom"/>
</dbReference>
<dbReference type="InterPro" id="IPR003658">
    <property type="entry name" value="Anti-sigma_ant"/>
</dbReference>
<gene>
    <name evidence="10" type="ORF">E6K71_11475</name>
</gene>
<comment type="similarity">
    <text evidence="2 6">Belongs to the anti-sigma-factor antagonist family.</text>
</comment>
<dbReference type="GO" id="GO:0005886">
    <property type="term" value="C:plasma membrane"/>
    <property type="evidence" value="ECO:0007669"/>
    <property type="project" value="TreeGrafter"/>
</dbReference>
<dbReference type="Gene3D" id="3.30.450.40">
    <property type="match status" value="1"/>
</dbReference>
<dbReference type="CDD" id="cd16922">
    <property type="entry name" value="HATPase_EvgS-ArcB-TorS-like"/>
    <property type="match status" value="1"/>
</dbReference>
<dbReference type="EMBL" id="VBOR01000142">
    <property type="protein sequence ID" value="TMQ46865.1"/>
    <property type="molecule type" value="Genomic_DNA"/>
</dbReference>
<organism evidence="10 11">
    <name type="scientific">Eiseniibacteriota bacterium</name>
    <dbReference type="NCBI Taxonomy" id="2212470"/>
    <lineage>
        <taxon>Bacteria</taxon>
        <taxon>Candidatus Eiseniibacteriota</taxon>
    </lineage>
</organism>
<dbReference type="PANTHER" id="PTHR43047:SF72">
    <property type="entry name" value="OSMOSENSING HISTIDINE PROTEIN KINASE SLN1"/>
    <property type="match status" value="1"/>
</dbReference>
<dbReference type="PROSITE" id="PS50109">
    <property type="entry name" value="HIS_KIN"/>
    <property type="match status" value="1"/>
</dbReference>
<dbReference type="GO" id="GO:0000155">
    <property type="term" value="F:phosphorelay sensor kinase activity"/>
    <property type="evidence" value="ECO:0007669"/>
    <property type="project" value="InterPro"/>
</dbReference>
<evidence type="ECO:0000256" key="1">
    <source>
        <dbReference type="ARBA" id="ARBA00000085"/>
    </source>
</evidence>
<dbReference type="Pfam" id="PF01740">
    <property type="entry name" value="STAS"/>
    <property type="match status" value="1"/>
</dbReference>
<sequence length="727" mass="77947">MSKKPIPESHGKEAEPALQLLAQREYALHALIELSHALAQPRDLYGALDALLLTLMGQFRFSRACLWLILEGGGGIPELARTRGVDRPQAEVLMTSCAPALMEHFGKCGGPLTVEKIAGPTEGPLPAFAAKAGLLLFAPIYAHDELVGILGLGTRQEGVPRAKIDIKLLESSLAIASIAIENGRFYGQLLEKGRELRLANERLEELDRLKFEFLGNINHELRTPLAVIIASLECLGRVEKDGSPAQEFLRYARSQAQKLLGMVENLLQLTSAGQDAHRPVASIGDLVDTVSAYHRDRLPGVSSGLHEITLSIEAPSLRACFDEQHLRAILDALLDNAVKFTPAGSRIQLRVCETSEKGERWARIDVEDNGPGIPAERLPKLFEPFQQLDGSMTREAGGLGIGLALARGLARGMGGRVAAVSQVGAGSTFSLFLPAAVQFGSRPADEGERGRVTMSQDLEMSNMENRGRTAVLRLKGRLDVKTSPLLLQKVAEIQANGQNLVLNLAGVTFMGSSGIGALLVIVEQFQEQAGIVRLASPSPAVESVIKLLNLDRFLAVDSSGDLQRWNPGRLPRWNDPGLEPGRGADLWLQGGPDRREAADDAGAAGTAPRAVRDLPGRGAGRRDRPIRDRPHPARRSPHRGVPVDHADPGPERAGHERPDHHAGHHRRPAGAAGGRAEQREAQRPGADAETRARGAPRVPREGEVGPAPAGAGGQAGVDRTPRGGSRS</sequence>
<dbReference type="InterPro" id="IPR003594">
    <property type="entry name" value="HATPase_dom"/>
</dbReference>
<name>A0A538S672_UNCEI</name>
<dbReference type="SUPFAM" id="SSF47384">
    <property type="entry name" value="Homodimeric domain of signal transducing histidine kinase"/>
    <property type="match status" value="1"/>
</dbReference>
<dbReference type="Gene3D" id="3.30.750.24">
    <property type="entry name" value="STAS domain"/>
    <property type="match status" value="1"/>
</dbReference>
<feature type="domain" description="STAS" evidence="9">
    <location>
        <begin position="459"/>
        <end position="554"/>
    </location>
</feature>
<evidence type="ECO:0000259" key="8">
    <source>
        <dbReference type="PROSITE" id="PS50109"/>
    </source>
</evidence>
<dbReference type="SMART" id="SM00387">
    <property type="entry name" value="HATPase_c"/>
    <property type="match status" value="1"/>
</dbReference>